<organism evidence="8 9">
    <name type="scientific">Thiothrix eikelboomii</name>
    <dbReference type="NCBI Taxonomy" id="92487"/>
    <lineage>
        <taxon>Bacteria</taxon>
        <taxon>Pseudomonadati</taxon>
        <taxon>Pseudomonadota</taxon>
        <taxon>Gammaproteobacteria</taxon>
        <taxon>Thiotrichales</taxon>
        <taxon>Thiotrichaceae</taxon>
        <taxon>Thiothrix</taxon>
    </lineage>
</organism>
<dbReference type="RefSeq" id="WP_078921663.1">
    <property type="nucleotide sequence ID" value="NZ_FUYB01000004.1"/>
</dbReference>
<dbReference type="UniPathway" id="UPA00074">
    <property type="reaction ID" value="UER00126"/>
</dbReference>
<feature type="binding site" evidence="6">
    <location>
        <position position="109"/>
    </location>
    <ligand>
        <name>(6R)-10-formyltetrahydrofolate</name>
        <dbReference type="ChEBI" id="CHEBI:195366"/>
    </ligand>
</feature>
<evidence type="ECO:0000256" key="4">
    <source>
        <dbReference type="ARBA" id="ARBA00038440"/>
    </source>
</evidence>
<sequence length="217" mass="23611">MSTKRIVVLISGSGSNLQALINACAQGDIQASIVAVISNRPRVYGLERAQAAGIETQTLDHKNFAERAAFDQALKALIDSFQPDLVVLAGFMRILTAEFVQAYTGRMLNIHPSLLPAYKGVHTHQRALDDQAQIHGASVHFVTAELDAGAVVLQAEVPVFAEDTAETLAARVLVKEHRIYPQVVAWFCAERLSYQDGAAYLDGQRLLAPLKLKHNAV</sequence>
<feature type="binding site" evidence="6">
    <location>
        <begin position="92"/>
        <end position="95"/>
    </location>
    <ligand>
        <name>(6R)-10-formyltetrahydrofolate</name>
        <dbReference type="ChEBI" id="CHEBI:195366"/>
    </ligand>
</feature>
<gene>
    <name evidence="6" type="primary">purN</name>
    <name evidence="8" type="ORF">SAMN02745130_01181</name>
</gene>
<feature type="active site" description="Proton donor" evidence="6">
    <location>
        <position position="111"/>
    </location>
</feature>
<evidence type="ECO:0000313" key="9">
    <source>
        <dbReference type="Proteomes" id="UP000190460"/>
    </source>
</evidence>
<comment type="catalytic activity">
    <reaction evidence="5 6">
        <text>N(1)-(5-phospho-beta-D-ribosyl)glycinamide + (6R)-10-formyltetrahydrofolate = N(2)-formyl-N(1)-(5-phospho-beta-D-ribosyl)glycinamide + (6S)-5,6,7,8-tetrahydrofolate + H(+)</text>
        <dbReference type="Rhea" id="RHEA:15053"/>
        <dbReference type="ChEBI" id="CHEBI:15378"/>
        <dbReference type="ChEBI" id="CHEBI:57453"/>
        <dbReference type="ChEBI" id="CHEBI:143788"/>
        <dbReference type="ChEBI" id="CHEBI:147286"/>
        <dbReference type="ChEBI" id="CHEBI:195366"/>
        <dbReference type="EC" id="2.1.2.2"/>
    </reaction>
</comment>
<dbReference type="InterPro" id="IPR002376">
    <property type="entry name" value="Formyl_transf_N"/>
</dbReference>
<dbReference type="Proteomes" id="UP000190460">
    <property type="component" value="Unassembled WGS sequence"/>
</dbReference>
<evidence type="ECO:0000256" key="1">
    <source>
        <dbReference type="ARBA" id="ARBA00005054"/>
    </source>
</evidence>
<feature type="domain" description="Formyl transferase N-terminal" evidence="7">
    <location>
        <begin position="4"/>
        <end position="184"/>
    </location>
</feature>
<comment type="function">
    <text evidence="6">Catalyzes the transfer of a formyl group from 10-formyltetrahydrofolate to 5-phospho-ribosyl-glycinamide (GAR), producing 5-phospho-ribosyl-N-formylglycinamide (FGAR) and tetrahydrofolate.</text>
</comment>
<feature type="binding site" evidence="6">
    <location>
        <begin position="14"/>
        <end position="16"/>
    </location>
    <ligand>
        <name>N(1)-(5-phospho-beta-D-ribosyl)glycinamide</name>
        <dbReference type="ChEBI" id="CHEBI:143788"/>
    </ligand>
</feature>
<name>A0A1T4W7L5_9GAMM</name>
<dbReference type="SUPFAM" id="SSF53328">
    <property type="entry name" value="Formyltransferase"/>
    <property type="match status" value="1"/>
</dbReference>
<evidence type="ECO:0000256" key="6">
    <source>
        <dbReference type="HAMAP-Rule" id="MF_01930"/>
    </source>
</evidence>
<dbReference type="InterPro" id="IPR004607">
    <property type="entry name" value="GART"/>
</dbReference>
<comment type="pathway">
    <text evidence="1 6">Purine metabolism; IMP biosynthesis via de novo pathway; N(2)-formyl-N(1)-(5-phospho-D-ribosyl)glycinamide from N(1)-(5-phospho-D-ribosyl)glycinamide (10-formyl THF route): step 1/1.</text>
</comment>
<dbReference type="PROSITE" id="PS00373">
    <property type="entry name" value="GART"/>
    <property type="match status" value="1"/>
</dbReference>
<dbReference type="OrthoDB" id="9806170at2"/>
<dbReference type="Gene3D" id="3.40.50.170">
    <property type="entry name" value="Formyl transferase, N-terminal domain"/>
    <property type="match status" value="1"/>
</dbReference>
<keyword evidence="3 6" id="KW-0658">Purine biosynthesis</keyword>
<accession>A0A1T4W7L5</accession>
<evidence type="ECO:0000256" key="2">
    <source>
        <dbReference type="ARBA" id="ARBA00022679"/>
    </source>
</evidence>
<dbReference type="GO" id="GO:0004644">
    <property type="term" value="F:phosphoribosylglycinamide formyltransferase activity"/>
    <property type="evidence" value="ECO:0007669"/>
    <property type="project" value="UniProtKB-UniRule"/>
</dbReference>
<evidence type="ECO:0000256" key="5">
    <source>
        <dbReference type="ARBA" id="ARBA00047664"/>
    </source>
</evidence>
<comment type="similarity">
    <text evidence="4 6">Belongs to the GART family.</text>
</comment>
<dbReference type="HAMAP" id="MF_01930">
    <property type="entry name" value="PurN"/>
    <property type="match status" value="1"/>
</dbReference>
<proteinExistence type="inferred from homology"/>
<dbReference type="NCBIfam" id="TIGR00639">
    <property type="entry name" value="PurN"/>
    <property type="match status" value="1"/>
</dbReference>
<keyword evidence="9" id="KW-1185">Reference proteome</keyword>
<protein>
    <recommendedName>
        <fullName evidence="6">Phosphoribosylglycinamide formyltransferase</fullName>
        <ecNumber evidence="6">2.1.2.2</ecNumber>
    </recommendedName>
    <alternativeName>
        <fullName evidence="6">5'-phosphoribosylglycinamide transformylase</fullName>
    </alternativeName>
    <alternativeName>
        <fullName evidence="6">GAR transformylase</fullName>
        <shortName evidence="6">GART</shortName>
    </alternativeName>
</protein>
<dbReference type="InterPro" id="IPR036477">
    <property type="entry name" value="Formyl_transf_N_sf"/>
</dbReference>
<evidence type="ECO:0000259" key="7">
    <source>
        <dbReference type="Pfam" id="PF00551"/>
    </source>
</evidence>
<keyword evidence="2 6" id="KW-0808">Transferase</keyword>
<dbReference type="EMBL" id="FUYB01000004">
    <property type="protein sequence ID" value="SKA73187.1"/>
    <property type="molecule type" value="Genomic_DNA"/>
</dbReference>
<feature type="site" description="Raises pKa of active site His" evidence="6">
    <location>
        <position position="147"/>
    </location>
</feature>
<dbReference type="AlphaFoldDB" id="A0A1T4W7L5"/>
<dbReference type="Pfam" id="PF00551">
    <property type="entry name" value="Formyl_trans_N"/>
    <property type="match status" value="1"/>
</dbReference>
<dbReference type="GO" id="GO:0006189">
    <property type="term" value="P:'de novo' IMP biosynthetic process"/>
    <property type="evidence" value="ECO:0007669"/>
    <property type="project" value="UniProtKB-UniRule"/>
</dbReference>
<dbReference type="CDD" id="cd08645">
    <property type="entry name" value="FMT_core_GART"/>
    <property type="match status" value="1"/>
</dbReference>
<dbReference type="GO" id="GO:0005829">
    <property type="term" value="C:cytosol"/>
    <property type="evidence" value="ECO:0007669"/>
    <property type="project" value="TreeGrafter"/>
</dbReference>
<feature type="binding site" evidence="6">
    <location>
        <position position="67"/>
    </location>
    <ligand>
        <name>(6R)-10-formyltetrahydrofolate</name>
        <dbReference type="ChEBI" id="CHEBI:195366"/>
    </ligand>
</feature>
<dbReference type="PANTHER" id="PTHR43369">
    <property type="entry name" value="PHOSPHORIBOSYLGLYCINAMIDE FORMYLTRANSFERASE"/>
    <property type="match status" value="1"/>
</dbReference>
<reference evidence="8 9" key="1">
    <citation type="submission" date="2017-02" db="EMBL/GenBank/DDBJ databases">
        <authorList>
            <person name="Peterson S.W."/>
        </authorList>
    </citation>
    <scope>NUCLEOTIDE SEQUENCE [LARGE SCALE GENOMIC DNA]</scope>
    <source>
        <strain evidence="8 9">ATCC 49788</strain>
    </source>
</reference>
<evidence type="ECO:0000313" key="8">
    <source>
        <dbReference type="EMBL" id="SKA73187.1"/>
    </source>
</evidence>
<evidence type="ECO:0000256" key="3">
    <source>
        <dbReference type="ARBA" id="ARBA00022755"/>
    </source>
</evidence>
<dbReference type="PANTHER" id="PTHR43369:SF2">
    <property type="entry name" value="PHOSPHORIBOSYLGLYCINAMIDE FORMYLTRANSFERASE"/>
    <property type="match status" value="1"/>
</dbReference>
<dbReference type="InterPro" id="IPR001555">
    <property type="entry name" value="GART_AS"/>
</dbReference>
<dbReference type="EC" id="2.1.2.2" evidence="6"/>
<dbReference type="STRING" id="92487.SAMN02745130_01181"/>